<dbReference type="Gene3D" id="3.40.50.2300">
    <property type="match status" value="1"/>
</dbReference>
<dbReference type="SMART" id="SM00448">
    <property type="entry name" value="REC"/>
    <property type="match status" value="1"/>
</dbReference>
<dbReference type="Pfam" id="PF02518">
    <property type="entry name" value="HATPase_c"/>
    <property type="match status" value="1"/>
</dbReference>
<accession>A0A059KGL9</accession>
<evidence type="ECO:0000259" key="8">
    <source>
        <dbReference type="PROSITE" id="PS50109"/>
    </source>
</evidence>
<keyword evidence="7" id="KW-0472">Membrane</keyword>
<dbReference type="Pfam" id="PF00512">
    <property type="entry name" value="HisKA"/>
    <property type="match status" value="1"/>
</dbReference>
<dbReference type="GO" id="GO:0000155">
    <property type="term" value="F:phosphorelay sensor kinase activity"/>
    <property type="evidence" value="ECO:0007669"/>
    <property type="project" value="InterPro"/>
</dbReference>
<feature type="transmembrane region" description="Helical" evidence="7">
    <location>
        <begin position="145"/>
        <end position="162"/>
    </location>
</feature>
<dbReference type="PANTHER" id="PTHR43047:SF9">
    <property type="entry name" value="HISTIDINE KINASE"/>
    <property type="match status" value="1"/>
</dbReference>
<proteinExistence type="predicted"/>
<feature type="transmembrane region" description="Helical" evidence="7">
    <location>
        <begin position="116"/>
        <end position="133"/>
    </location>
</feature>
<comment type="caution">
    <text evidence="10">The sequence shown here is derived from an EMBL/GenBank/DDBJ whole genome shotgun (WGS) entry which is preliminary data.</text>
</comment>
<dbReference type="FunFam" id="3.30.565.10:FF:000049">
    <property type="entry name" value="Two-component sensor histidine kinase"/>
    <property type="match status" value="1"/>
</dbReference>
<evidence type="ECO:0000256" key="7">
    <source>
        <dbReference type="SAM" id="Phobius"/>
    </source>
</evidence>
<organism evidence="10 11">
    <name type="scientific">Sphaerotilus natans subsp. natans DSM 6575</name>
    <dbReference type="NCBI Taxonomy" id="1286631"/>
    <lineage>
        <taxon>Bacteria</taxon>
        <taxon>Pseudomonadati</taxon>
        <taxon>Pseudomonadota</taxon>
        <taxon>Betaproteobacteria</taxon>
        <taxon>Burkholderiales</taxon>
        <taxon>Sphaerotilaceae</taxon>
        <taxon>Sphaerotilus</taxon>
    </lineage>
</organism>
<dbReference type="InterPro" id="IPR036097">
    <property type="entry name" value="HisK_dim/P_sf"/>
</dbReference>
<evidence type="ECO:0000259" key="9">
    <source>
        <dbReference type="PROSITE" id="PS50110"/>
    </source>
</evidence>
<evidence type="ECO:0000256" key="1">
    <source>
        <dbReference type="ARBA" id="ARBA00000085"/>
    </source>
</evidence>
<gene>
    <name evidence="10" type="ORF">X805_38250</name>
</gene>
<dbReference type="Gene3D" id="1.10.287.130">
    <property type="match status" value="1"/>
</dbReference>
<dbReference type="STRING" id="34103.SAMN05421778_111110"/>
<evidence type="ECO:0000256" key="3">
    <source>
        <dbReference type="ARBA" id="ARBA00022553"/>
    </source>
</evidence>
<dbReference type="PRINTS" id="PR00344">
    <property type="entry name" value="BCTRLSENSOR"/>
</dbReference>
<dbReference type="SUPFAM" id="SSF55874">
    <property type="entry name" value="ATPase domain of HSP90 chaperone/DNA topoisomerase II/histidine kinase"/>
    <property type="match status" value="1"/>
</dbReference>
<keyword evidence="5 10" id="KW-0418">Kinase</keyword>
<feature type="modified residue" description="4-aspartylphosphate" evidence="6">
    <location>
        <position position="535"/>
    </location>
</feature>
<dbReference type="InterPro" id="IPR001789">
    <property type="entry name" value="Sig_transdc_resp-reg_receiver"/>
</dbReference>
<dbReference type="CDD" id="cd00082">
    <property type="entry name" value="HisKA"/>
    <property type="match status" value="1"/>
</dbReference>
<evidence type="ECO:0000256" key="5">
    <source>
        <dbReference type="ARBA" id="ARBA00022777"/>
    </source>
</evidence>
<keyword evidence="4" id="KW-0808">Transferase</keyword>
<dbReference type="Gene3D" id="3.30.565.10">
    <property type="entry name" value="Histidine kinase-like ATPase, C-terminal domain"/>
    <property type="match status" value="1"/>
</dbReference>
<dbReference type="RefSeq" id="WP_051632268.1">
    <property type="nucleotide sequence ID" value="NZ_AZRA01000125.1"/>
</dbReference>
<evidence type="ECO:0000256" key="4">
    <source>
        <dbReference type="ARBA" id="ARBA00022679"/>
    </source>
</evidence>
<feature type="transmembrane region" description="Helical" evidence="7">
    <location>
        <begin position="51"/>
        <end position="68"/>
    </location>
</feature>
<protein>
    <recommendedName>
        <fullName evidence="2">histidine kinase</fullName>
        <ecNumber evidence="2">2.7.13.3</ecNumber>
    </recommendedName>
</protein>
<evidence type="ECO:0000256" key="2">
    <source>
        <dbReference type="ARBA" id="ARBA00012438"/>
    </source>
</evidence>
<dbReference type="InterPro" id="IPR036890">
    <property type="entry name" value="HATPase_C_sf"/>
</dbReference>
<dbReference type="CDD" id="cd00156">
    <property type="entry name" value="REC"/>
    <property type="match status" value="1"/>
</dbReference>
<dbReference type="InterPro" id="IPR003661">
    <property type="entry name" value="HisK_dim/P_dom"/>
</dbReference>
<dbReference type="Pfam" id="PF00072">
    <property type="entry name" value="Response_reg"/>
    <property type="match status" value="1"/>
</dbReference>
<dbReference type="EMBL" id="AZRA01000125">
    <property type="protein sequence ID" value="KDB50617.1"/>
    <property type="molecule type" value="Genomic_DNA"/>
</dbReference>
<dbReference type="InterPro" id="IPR003594">
    <property type="entry name" value="HATPase_dom"/>
</dbReference>
<dbReference type="InterPro" id="IPR011006">
    <property type="entry name" value="CheY-like_superfamily"/>
</dbReference>
<dbReference type="InterPro" id="IPR005467">
    <property type="entry name" value="His_kinase_dom"/>
</dbReference>
<dbReference type="SMART" id="SM00387">
    <property type="entry name" value="HATPase_c"/>
    <property type="match status" value="1"/>
</dbReference>
<dbReference type="InterPro" id="IPR004358">
    <property type="entry name" value="Sig_transdc_His_kin-like_C"/>
</dbReference>
<evidence type="ECO:0000256" key="6">
    <source>
        <dbReference type="PROSITE-ProRule" id="PRU00169"/>
    </source>
</evidence>
<dbReference type="eggNOG" id="COG2205">
    <property type="taxonomic scope" value="Bacteria"/>
</dbReference>
<dbReference type="SUPFAM" id="SSF52172">
    <property type="entry name" value="CheY-like"/>
    <property type="match status" value="1"/>
</dbReference>
<comment type="catalytic activity">
    <reaction evidence="1">
        <text>ATP + protein L-histidine = ADP + protein N-phospho-L-histidine.</text>
        <dbReference type="EC" id="2.7.13.3"/>
    </reaction>
</comment>
<keyword evidence="3 6" id="KW-0597">Phosphoprotein</keyword>
<feature type="transmembrane region" description="Helical" evidence="7">
    <location>
        <begin position="74"/>
        <end position="96"/>
    </location>
</feature>
<dbReference type="GO" id="GO:0009927">
    <property type="term" value="F:histidine phosphotransfer kinase activity"/>
    <property type="evidence" value="ECO:0007669"/>
    <property type="project" value="TreeGrafter"/>
</dbReference>
<evidence type="ECO:0000313" key="10">
    <source>
        <dbReference type="EMBL" id="KDB50617.1"/>
    </source>
</evidence>
<keyword evidence="7" id="KW-0812">Transmembrane</keyword>
<dbReference type="SMART" id="SM00388">
    <property type="entry name" value="HisKA"/>
    <property type="match status" value="1"/>
</dbReference>
<dbReference type="Proteomes" id="UP000026714">
    <property type="component" value="Unassembled WGS sequence"/>
</dbReference>
<dbReference type="SUPFAM" id="SSF47384">
    <property type="entry name" value="Homodimeric domain of signal transducing histidine kinase"/>
    <property type="match status" value="1"/>
</dbReference>
<feature type="domain" description="Histidine kinase" evidence="8">
    <location>
        <begin position="248"/>
        <end position="461"/>
    </location>
</feature>
<feature type="domain" description="Response regulatory" evidence="9">
    <location>
        <begin position="484"/>
        <end position="601"/>
    </location>
</feature>
<dbReference type="PANTHER" id="PTHR43047">
    <property type="entry name" value="TWO-COMPONENT HISTIDINE PROTEIN KINASE"/>
    <property type="match status" value="1"/>
</dbReference>
<dbReference type="AlphaFoldDB" id="A0A059KGL9"/>
<evidence type="ECO:0000313" key="11">
    <source>
        <dbReference type="Proteomes" id="UP000026714"/>
    </source>
</evidence>
<dbReference type="PROSITE" id="PS50110">
    <property type="entry name" value="RESPONSE_REGULATORY"/>
    <property type="match status" value="1"/>
</dbReference>
<sequence>MTQRQIARRVVVGPGEGGEAAPENARAERRSVRRRLEDAAFADAFERAPEVLLVLALAQMVSAVWLGALQQRGPVLLCAMLALAGLVPCALGHRALRRARVAGAPRERLQRLRRRWQRCMALALLTPALTLAADLLSAGRVELEAVVLLVLVSLYVAAVWAARPLLGSMAAVGAAACALVCVGLGELRLALSLAAAAMLALWLRHQVAAVWLRAMRARLGADDLSASLARERDAALRAQADAHRFVATASHDLRQPMHALGLFVSSLEQRVQGRPEASIVRNMTRSIEALEQSFGAMLDISRLEAGSMEVNLQHFALRDVFRRLHLHFAGLAETAGLGLRFSPGGKSVRSDPQLLERVLGNLVQNALRHTREGGVVVVARSTRTHTNIEVWDTGRGIAPEELPRIFDEFYQVREGARRRQRGLGLGLAIVRRLVRLMGHTLTVASCPGRGTMFRIGIATGALDEMERATAASDTVPMPLFEARSILVIDDDEAIREGLTAVLSEWGYEVMTAAGIGEALVLADEAGGAIDLILSDLHLADGEDGLDAIDSVRRRCALPVPALVITGDTTADEMRRVEQAGLVLLFKPLQPRRLMAALSRIDPRG</sequence>
<dbReference type="PATRIC" id="fig|1286631.3.peg.3718"/>
<reference evidence="10 11" key="1">
    <citation type="journal article" date="2014" name="FEMS Microbiol. Ecol.">
        <title>Sphaerotilus natans encrusted with nanoball-shaped Fe(III) oxide minerals formed by nitrate-reducing mixotrophic Fe(II) oxidation.</title>
        <authorList>
            <person name="Park S."/>
            <person name="Kim D.H."/>
            <person name="Lee J.H."/>
            <person name="Hur H.G."/>
        </authorList>
    </citation>
    <scope>NUCLEOTIDE SEQUENCE [LARGE SCALE GENOMIC DNA]</scope>
    <source>
        <strain evidence="10 11">DSM 6575</strain>
    </source>
</reference>
<dbReference type="EC" id="2.7.13.3" evidence="2"/>
<keyword evidence="11" id="KW-1185">Reference proteome</keyword>
<dbReference type="GO" id="GO:0005886">
    <property type="term" value="C:plasma membrane"/>
    <property type="evidence" value="ECO:0007669"/>
    <property type="project" value="TreeGrafter"/>
</dbReference>
<dbReference type="PROSITE" id="PS50109">
    <property type="entry name" value="HIS_KIN"/>
    <property type="match status" value="1"/>
</dbReference>
<feature type="transmembrane region" description="Helical" evidence="7">
    <location>
        <begin position="169"/>
        <end position="185"/>
    </location>
</feature>
<name>A0A059KGL9_9BURK</name>
<keyword evidence="7" id="KW-1133">Transmembrane helix</keyword>
<dbReference type="eggNOG" id="COG0784">
    <property type="taxonomic scope" value="Bacteria"/>
</dbReference>